<reference evidence="3 4" key="1">
    <citation type="submission" date="2019-02" db="EMBL/GenBank/DDBJ databases">
        <title>Genome sequencing of the rare red list fungi Hericium alpestre (H. flagellum).</title>
        <authorList>
            <person name="Buettner E."/>
            <person name="Kellner H."/>
        </authorList>
    </citation>
    <scope>NUCLEOTIDE SEQUENCE [LARGE SCALE GENOMIC DNA]</scope>
    <source>
        <strain evidence="3 4">DSM 108284</strain>
    </source>
</reference>
<feature type="compositionally biased region" description="Acidic residues" evidence="2">
    <location>
        <begin position="659"/>
        <end position="674"/>
    </location>
</feature>
<dbReference type="AlphaFoldDB" id="A0A4Z0A5J8"/>
<comment type="caution">
    <text evidence="3">The sequence shown here is derived from an EMBL/GenBank/DDBJ whole genome shotgun (WGS) entry which is preliminary data.</text>
</comment>
<feature type="compositionally biased region" description="Acidic residues" evidence="2">
    <location>
        <begin position="831"/>
        <end position="848"/>
    </location>
</feature>
<feature type="region of interest" description="Disordered" evidence="2">
    <location>
        <begin position="541"/>
        <end position="587"/>
    </location>
</feature>
<evidence type="ECO:0000313" key="3">
    <source>
        <dbReference type="EMBL" id="TFY80968.1"/>
    </source>
</evidence>
<evidence type="ECO:0000313" key="4">
    <source>
        <dbReference type="Proteomes" id="UP000298061"/>
    </source>
</evidence>
<feature type="compositionally biased region" description="Acidic residues" evidence="2">
    <location>
        <begin position="786"/>
        <end position="795"/>
    </location>
</feature>
<gene>
    <name evidence="3" type="ORF">EWM64_g3042</name>
</gene>
<feature type="compositionally biased region" description="Acidic residues" evidence="2">
    <location>
        <begin position="546"/>
        <end position="558"/>
    </location>
</feature>
<dbReference type="Proteomes" id="UP000298061">
    <property type="component" value="Unassembled WGS sequence"/>
</dbReference>
<feature type="compositionally biased region" description="Low complexity" evidence="2">
    <location>
        <begin position="765"/>
        <end position="779"/>
    </location>
</feature>
<feature type="region of interest" description="Disordered" evidence="2">
    <location>
        <begin position="659"/>
        <end position="699"/>
    </location>
</feature>
<feature type="compositionally biased region" description="Basic and acidic residues" evidence="2">
    <location>
        <begin position="805"/>
        <end position="815"/>
    </location>
</feature>
<feature type="region of interest" description="Disordered" evidence="2">
    <location>
        <begin position="737"/>
        <end position="920"/>
    </location>
</feature>
<organism evidence="3 4">
    <name type="scientific">Hericium alpestre</name>
    <dbReference type="NCBI Taxonomy" id="135208"/>
    <lineage>
        <taxon>Eukaryota</taxon>
        <taxon>Fungi</taxon>
        <taxon>Dikarya</taxon>
        <taxon>Basidiomycota</taxon>
        <taxon>Agaricomycotina</taxon>
        <taxon>Agaricomycetes</taxon>
        <taxon>Russulales</taxon>
        <taxon>Hericiaceae</taxon>
        <taxon>Hericium</taxon>
    </lineage>
</organism>
<sequence length="920" mass="103209">MAPNQTQPGRGKLNSYISAAQRDIKEADQLISKAIRDKNSKPKDFTKKILSTINHVIPVLDAVADVHPAVGIVVSTFKQICKLETERAANDDRIVVMHYTASLSMFSLQYVDRLDTLESMEQAFKSLLNKFDETLKAFGNFVFIYYNQKQSLVRLLHAGKYKKQLEEFSSDFLSYRDELQNMVGMHTALKADDIQAQLYNVDGKLDNILTTLEKAPSQKEREAAEIIAKNGAENIIRNDRLLREVATKLGEKLNGSVRVALREDISKQMADNQEQFSQKIEAAKESIEEAVKASRDAVLLHLNQGPHELIKDDDIKAVWKNMKWRNSVKCRVFVDAIHDHYTDKFGKYLEDNGDDHEDQWTLQILSKVVFHSTIGDAIDEDSSGFVSVTEVNQFLERRPKSWSVPEWLALYREKIHERLDEIKSEATDLAKKLDDDDDKEALKEPIDLISDFVEALIRPGDDNDDEDDDFDEDGDQLGRLQYEFEEAEEERLSTKLKEIEIDAPSDVVAIIGQPRIELSLRPLLYVWLGRVQEQLQAYMSGVGSGDAEDGDGNGDAEDSGGNGDTKDDDGTGEVEEDDENGDAEDFGETGFIGHIAIIGYMVNSRLAELTRVWRQQRTSAASQVLCFCGGVFSSWYEEREKSESVLQRLLSSAYGDYWEDSEEDIDDPDDDQSDNEGAAPTVVTTKSTKSPARKKPLRGDIDQKLQQVWTRMDGFDDRLGTIETLLRSLIAASANTSFANPVPPKKQLRSQVSQSQVPSPPVTPASKGKAARSSSSQVSQRHDHIDEEEGDQDDDQGNHGQHSMYIDDSHDDRNYHIAGDASSGRDRYEVNDEDEDGDEHDDEDDSGSEADGRVDGRPYNPHQIVGGRGIAGHQYQGYQDEDDDHAVQQRSRENNSDDDDGEEESSENANSGSDGGLWPF</sequence>
<dbReference type="PANTHER" id="PTHR48209:SF2">
    <property type="entry name" value="FI24008P1"/>
    <property type="match status" value="1"/>
</dbReference>
<dbReference type="EMBL" id="SFCI01000265">
    <property type="protein sequence ID" value="TFY80968.1"/>
    <property type="molecule type" value="Genomic_DNA"/>
</dbReference>
<accession>A0A4Z0A5J8</accession>
<feature type="compositionally biased region" description="Acidic residues" evidence="2">
    <location>
        <begin position="570"/>
        <end position="587"/>
    </location>
</feature>
<protein>
    <recommendedName>
        <fullName evidence="5">EF-hand domain-containing protein</fullName>
    </recommendedName>
</protein>
<name>A0A4Z0A5J8_9AGAM</name>
<keyword evidence="1" id="KW-0175">Coiled coil</keyword>
<evidence type="ECO:0000256" key="1">
    <source>
        <dbReference type="SAM" id="Coils"/>
    </source>
</evidence>
<dbReference type="OrthoDB" id="3222020at2759"/>
<keyword evidence="4" id="KW-1185">Reference proteome</keyword>
<feature type="compositionally biased region" description="Acidic residues" evidence="2">
    <location>
        <begin position="896"/>
        <end position="906"/>
    </location>
</feature>
<feature type="compositionally biased region" description="Basic and acidic residues" evidence="2">
    <location>
        <begin position="885"/>
        <end position="895"/>
    </location>
</feature>
<dbReference type="PANTHER" id="PTHR48209">
    <property type="entry name" value="AGL056WP"/>
    <property type="match status" value="1"/>
</dbReference>
<dbReference type="InterPro" id="IPR018247">
    <property type="entry name" value="EF_Hand_1_Ca_BS"/>
</dbReference>
<feature type="coiled-coil region" evidence="1">
    <location>
        <begin position="412"/>
        <end position="439"/>
    </location>
</feature>
<proteinExistence type="predicted"/>
<evidence type="ECO:0008006" key="5">
    <source>
        <dbReference type="Google" id="ProtNLM"/>
    </source>
</evidence>
<evidence type="ECO:0000256" key="2">
    <source>
        <dbReference type="SAM" id="MobiDB-lite"/>
    </source>
</evidence>
<dbReference type="PROSITE" id="PS00018">
    <property type="entry name" value="EF_HAND_1"/>
    <property type="match status" value="1"/>
</dbReference>
<dbReference type="STRING" id="135208.A0A4Z0A5J8"/>